<accession>A0A645GVH1</accession>
<sequence length="84" mass="9863">MVFRRRFYNGIYVDAGQANKLWIERTSFHDFLYLQNDLAATVFCRLTHGDYLERYTLALKGRIAVRITIRGAYQRNMNGEGVVQ</sequence>
<dbReference type="AlphaFoldDB" id="A0A645GVH1"/>
<gene>
    <name evidence="1" type="ORF">SDC9_178332</name>
</gene>
<name>A0A645GVH1_9ZZZZ</name>
<evidence type="ECO:0000313" key="1">
    <source>
        <dbReference type="EMBL" id="MPN30861.1"/>
    </source>
</evidence>
<comment type="caution">
    <text evidence="1">The sequence shown here is derived from an EMBL/GenBank/DDBJ whole genome shotgun (WGS) entry which is preliminary data.</text>
</comment>
<protein>
    <submittedName>
        <fullName evidence="1">Uncharacterized protein</fullName>
    </submittedName>
</protein>
<reference evidence="1" key="1">
    <citation type="submission" date="2019-08" db="EMBL/GenBank/DDBJ databases">
        <authorList>
            <person name="Kucharzyk K."/>
            <person name="Murdoch R.W."/>
            <person name="Higgins S."/>
            <person name="Loffler F."/>
        </authorList>
    </citation>
    <scope>NUCLEOTIDE SEQUENCE</scope>
</reference>
<proteinExistence type="predicted"/>
<organism evidence="1">
    <name type="scientific">bioreactor metagenome</name>
    <dbReference type="NCBI Taxonomy" id="1076179"/>
    <lineage>
        <taxon>unclassified sequences</taxon>
        <taxon>metagenomes</taxon>
        <taxon>ecological metagenomes</taxon>
    </lineage>
</organism>
<dbReference type="EMBL" id="VSSQ01082144">
    <property type="protein sequence ID" value="MPN30861.1"/>
    <property type="molecule type" value="Genomic_DNA"/>
</dbReference>